<gene>
    <name evidence="4" type="ORF">GCM10009838_57980</name>
</gene>
<feature type="compositionally biased region" description="Gly residues" evidence="1">
    <location>
        <begin position="48"/>
        <end position="61"/>
    </location>
</feature>
<dbReference type="SUPFAM" id="SSF47090">
    <property type="entry name" value="PGBD-like"/>
    <property type="match status" value="1"/>
</dbReference>
<dbReference type="EMBL" id="BAAAQM010000039">
    <property type="protein sequence ID" value="GAA1987620.1"/>
    <property type="molecule type" value="Genomic_DNA"/>
</dbReference>
<feature type="transmembrane region" description="Helical" evidence="2">
    <location>
        <begin position="166"/>
        <end position="188"/>
    </location>
</feature>
<reference evidence="4 5" key="1">
    <citation type="journal article" date="2019" name="Int. J. Syst. Evol. Microbiol.">
        <title>The Global Catalogue of Microorganisms (GCM) 10K type strain sequencing project: providing services to taxonomists for standard genome sequencing and annotation.</title>
        <authorList>
            <consortium name="The Broad Institute Genomics Platform"/>
            <consortium name="The Broad Institute Genome Sequencing Center for Infectious Disease"/>
            <person name="Wu L."/>
            <person name="Ma J."/>
        </authorList>
    </citation>
    <scope>NUCLEOTIDE SEQUENCE [LARGE SCALE GENOMIC DNA]</scope>
    <source>
        <strain evidence="4 5">JCM 16013</strain>
    </source>
</reference>
<dbReference type="InterPro" id="IPR002477">
    <property type="entry name" value="Peptidoglycan-bd-like"/>
</dbReference>
<protein>
    <recommendedName>
        <fullName evidence="3">Peptidoglycan binding-like domain-containing protein</fullName>
    </recommendedName>
</protein>
<feature type="compositionally biased region" description="Pro residues" evidence="1">
    <location>
        <begin position="271"/>
        <end position="291"/>
    </location>
</feature>
<feature type="compositionally biased region" description="Basic and acidic residues" evidence="1">
    <location>
        <begin position="144"/>
        <end position="156"/>
    </location>
</feature>
<feature type="compositionally biased region" description="Low complexity" evidence="1">
    <location>
        <begin position="218"/>
        <end position="270"/>
    </location>
</feature>
<proteinExistence type="predicted"/>
<keyword evidence="2" id="KW-1133">Transmembrane helix</keyword>
<feature type="compositionally biased region" description="Low complexity" evidence="1">
    <location>
        <begin position="62"/>
        <end position="85"/>
    </location>
</feature>
<feature type="region of interest" description="Disordered" evidence="1">
    <location>
        <begin position="186"/>
        <end position="300"/>
    </location>
</feature>
<feature type="domain" description="Peptidoglycan binding-like" evidence="3">
    <location>
        <begin position="301"/>
        <end position="364"/>
    </location>
</feature>
<feature type="region of interest" description="Disordered" evidence="1">
    <location>
        <begin position="1"/>
        <end position="164"/>
    </location>
</feature>
<keyword evidence="2" id="KW-0472">Membrane</keyword>
<dbReference type="Proteomes" id="UP001499854">
    <property type="component" value="Unassembled WGS sequence"/>
</dbReference>
<dbReference type="Pfam" id="PF01471">
    <property type="entry name" value="PG_binding_1"/>
    <property type="match status" value="1"/>
</dbReference>
<evidence type="ECO:0000259" key="3">
    <source>
        <dbReference type="Pfam" id="PF01471"/>
    </source>
</evidence>
<evidence type="ECO:0000256" key="1">
    <source>
        <dbReference type="SAM" id="MobiDB-lite"/>
    </source>
</evidence>
<sequence length="374" mass="38012">MRHYDDQPDVVRPFVRQAEEEAGQYQQHQQDPDGGAGRRRGGPAQEPGYGGPQEPGYGGPQEQGYDPPHEQGYGAAPAPGYGRAPETSLVPTPMPAPRAVARQIRPGDRAPVPAPRPMSDLTTTMPILAVPAEDGDGYNAPPGEHGHFHDDADNGRHRGGSRSPRALKAAALLVGVVAAGAAVAGTFAGGSDKPSAGPKPAGPATSGAAAEPAPPETPSSSEAGAPVSSSSPSPSATPTPTRSTKSPSPKPTTPASTASTSPAMASRPSSSAPPPTTPPSTPSPPPTPAPPTFTSLHYKDTGPAVSKLQADLIAAGYGYDMAGYRDGTFDRPTRYAVQDFQMNHPGTADADGFGVYGPATDQALQNSMKGATSG</sequence>
<dbReference type="InterPro" id="IPR036366">
    <property type="entry name" value="PGBDSf"/>
</dbReference>
<organism evidence="4 5">
    <name type="scientific">Catenulispora subtropica</name>
    <dbReference type="NCBI Taxonomy" id="450798"/>
    <lineage>
        <taxon>Bacteria</taxon>
        <taxon>Bacillati</taxon>
        <taxon>Actinomycetota</taxon>
        <taxon>Actinomycetes</taxon>
        <taxon>Catenulisporales</taxon>
        <taxon>Catenulisporaceae</taxon>
        <taxon>Catenulispora</taxon>
    </lineage>
</organism>
<dbReference type="InterPro" id="IPR036365">
    <property type="entry name" value="PGBD-like_sf"/>
</dbReference>
<dbReference type="RefSeq" id="WP_344660309.1">
    <property type="nucleotide sequence ID" value="NZ_BAAAQM010000039.1"/>
</dbReference>
<keyword evidence="5" id="KW-1185">Reference proteome</keyword>
<accession>A0ABN2SJA7</accession>
<keyword evidence="2" id="KW-0812">Transmembrane</keyword>
<evidence type="ECO:0000256" key="2">
    <source>
        <dbReference type="SAM" id="Phobius"/>
    </source>
</evidence>
<dbReference type="Gene3D" id="1.10.101.10">
    <property type="entry name" value="PGBD-like superfamily/PGBD"/>
    <property type="match status" value="1"/>
</dbReference>
<feature type="compositionally biased region" description="Low complexity" evidence="1">
    <location>
        <begin position="186"/>
        <end position="211"/>
    </location>
</feature>
<evidence type="ECO:0000313" key="5">
    <source>
        <dbReference type="Proteomes" id="UP001499854"/>
    </source>
</evidence>
<evidence type="ECO:0000313" key="4">
    <source>
        <dbReference type="EMBL" id="GAA1987620.1"/>
    </source>
</evidence>
<name>A0ABN2SJA7_9ACTN</name>
<comment type="caution">
    <text evidence="4">The sequence shown here is derived from an EMBL/GenBank/DDBJ whole genome shotgun (WGS) entry which is preliminary data.</text>
</comment>